<evidence type="ECO:0000256" key="4">
    <source>
        <dbReference type="ARBA" id="ARBA00022490"/>
    </source>
</evidence>
<evidence type="ECO:0000256" key="1">
    <source>
        <dbReference type="ARBA" id="ARBA00004496"/>
    </source>
</evidence>
<dbReference type="Gene3D" id="2.30.29.30">
    <property type="entry name" value="Pleckstrin-homology domain (PH domain)/Phosphotyrosine-binding domain (PTB)"/>
    <property type="match status" value="1"/>
</dbReference>
<dbReference type="InterPro" id="IPR011993">
    <property type="entry name" value="PH-like_dom_sf"/>
</dbReference>
<name>A0ABN8INN8_9NEOP</name>
<protein>
    <recommendedName>
        <fullName evidence="8">SH3 domain-containing protein</fullName>
    </recommendedName>
</protein>
<feature type="compositionally biased region" description="Gly residues" evidence="7">
    <location>
        <begin position="567"/>
        <end position="616"/>
    </location>
</feature>
<dbReference type="CDD" id="cd11764">
    <property type="entry name" value="SH3_Eps8"/>
    <property type="match status" value="1"/>
</dbReference>
<sequence length="638" mass="69872">MAQRGGGLRGGGGGGGDTQRALDEFEQMAGLRGRAAYVLEHLATFTVTRETGIVYPADGMRRLLQLEKTNGIWSQKMQLCLEDQWVLVMDYETGSIMERFPASYVHSPTAFTSPEPGELYNNVLAFVVGAPDARRELHIFQCHDVAAQALVEELNALKGVGSGASTDGGRDFIIERERERERENEMERPRRQQMSAQLGRGERAGSGGERDDASSTGSERLYEQDIAILNRCFDDIEKFIARLQHAAAASRELERRRRARGAKRAGDGMLALRTRPPPERDFVDVLQKFKLSFNLLARLRAHIHDPNAPELVHFLFTPLALIVDAAQDAADGRLPSRVVQPLLTRDALNLLANCVTSKETELWHSLGDAWLVPREQWKTTIPPYQPVFMDGWSPDYQVDEQPLRRASPRRDSSRGELRGEPREGAAERGDGYDYERDEPDIYTDQYGSYPRNGRSGAREDSGSAASSPEREPRRDEDELGEAWARGVAARGGRVVRVTYPRTANNDKELSVVRGEFLEVLDDSRKWWKARNRRGVAAHVPHTIVAPAFSPPSSPHLYPNPIYSLYQDGGGRGSGGSSPTGAPGRAGTGASGAGGAGGAAGAGGAGGAAGQERGGAGAPAAADWVRRERLGKKGEFRYF</sequence>
<dbReference type="SUPFAM" id="SSF50729">
    <property type="entry name" value="PH domain-like"/>
    <property type="match status" value="1"/>
</dbReference>
<dbReference type="Proteomes" id="UP000837857">
    <property type="component" value="Chromosome 27"/>
</dbReference>
<feature type="compositionally biased region" description="Gly residues" evidence="7">
    <location>
        <begin position="1"/>
        <end position="17"/>
    </location>
</feature>
<evidence type="ECO:0000256" key="3">
    <source>
        <dbReference type="ARBA" id="ARBA00022443"/>
    </source>
</evidence>
<dbReference type="InterPro" id="IPR039801">
    <property type="entry name" value="EPS8-like"/>
</dbReference>
<keyword evidence="4" id="KW-0963">Cytoplasm</keyword>
<keyword evidence="3 6" id="KW-0728">SH3 domain</keyword>
<reference evidence="9" key="1">
    <citation type="submission" date="2022-03" db="EMBL/GenBank/DDBJ databases">
        <authorList>
            <person name="Martin H S."/>
        </authorList>
    </citation>
    <scope>NUCLEOTIDE SEQUENCE</scope>
</reference>
<feature type="domain" description="SH3" evidence="8">
    <location>
        <begin position="490"/>
        <end position="549"/>
    </location>
</feature>
<dbReference type="InterPro" id="IPR036028">
    <property type="entry name" value="SH3-like_dom_sf"/>
</dbReference>
<dbReference type="PANTHER" id="PTHR12287:SF23">
    <property type="entry name" value="AROUSER, ISOFORM A-RELATED"/>
    <property type="match status" value="1"/>
</dbReference>
<evidence type="ECO:0000256" key="6">
    <source>
        <dbReference type="PROSITE-ProRule" id="PRU00192"/>
    </source>
</evidence>
<comment type="similarity">
    <text evidence="2">Belongs to the EPS8 family.</text>
</comment>
<feature type="compositionally biased region" description="Basic and acidic residues" evidence="7">
    <location>
        <begin position="168"/>
        <end position="190"/>
    </location>
</feature>
<dbReference type="PROSITE" id="PS50002">
    <property type="entry name" value="SH3"/>
    <property type="match status" value="1"/>
</dbReference>
<feature type="region of interest" description="Disordered" evidence="7">
    <location>
        <begin position="549"/>
        <end position="624"/>
    </location>
</feature>
<evidence type="ECO:0000259" key="8">
    <source>
        <dbReference type="PROSITE" id="PS50002"/>
    </source>
</evidence>
<dbReference type="CDD" id="cd01210">
    <property type="entry name" value="PTB_EPS8"/>
    <property type="match status" value="1"/>
</dbReference>
<dbReference type="Pfam" id="PF22975">
    <property type="entry name" value="EPS8_2nd"/>
    <property type="match status" value="1"/>
</dbReference>
<dbReference type="Pfam" id="PF00018">
    <property type="entry name" value="SH3_1"/>
    <property type="match status" value="1"/>
</dbReference>
<dbReference type="InterPro" id="IPR033928">
    <property type="entry name" value="EPS8_PTB"/>
</dbReference>
<dbReference type="InterPro" id="IPR001452">
    <property type="entry name" value="SH3_domain"/>
</dbReference>
<evidence type="ECO:0000313" key="10">
    <source>
        <dbReference type="Proteomes" id="UP000837857"/>
    </source>
</evidence>
<keyword evidence="10" id="KW-1185">Reference proteome</keyword>
<evidence type="ECO:0000256" key="7">
    <source>
        <dbReference type="SAM" id="MobiDB-lite"/>
    </source>
</evidence>
<gene>
    <name evidence="9" type="ORF">IPOD504_LOCUS11343</name>
</gene>
<accession>A0ABN8INN8</accession>
<organism evidence="9 10">
    <name type="scientific">Iphiclides podalirius</name>
    <name type="common">scarce swallowtail</name>
    <dbReference type="NCBI Taxonomy" id="110791"/>
    <lineage>
        <taxon>Eukaryota</taxon>
        <taxon>Metazoa</taxon>
        <taxon>Ecdysozoa</taxon>
        <taxon>Arthropoda</taxon>
        <taxon>Hexapoda</taxon>
        <taxon>Insecta</taxon>
        <taxon>Pterygota</taxon>
        <taxon>Neoptera</taxon>
        <taxon>Endopterygota</taxon>
        <taxon>Lepidoptera</taxon>
        <taxon>Glossata</taxon>
        <taxon>Ditrysia</taxon>
        <taxon>Papilionoidea</taxon>
        <taxon>Papilionidae</taxon>
        <taxon>Papilioninae</taxon>
        <taxon>Iphiclides</taxon>
    </lineage>
</organism>
<feature type="region of interest" description="Disordered" evidence="7">
    <location>
        <begin position="162"/>
        <end position="218"/>
    </location>
</feature>
<dbReference type="InterPro" id="IPR013625">
    <property type="entry name" value="PTB"/>
</dbReference>
<dbReference type="EMBL" id="OW152839">
    <property type="protein sequence ID" value="CAH2061196.1"/>
    <property type="molecule type" value="Genomic_DNA"/>
</dbReference>
<dbReference type="InterPro" id="IPR035462">
    <property type="entry name" value="Eps8_SH3"/>
</dbReference>
<keyword evidence="5" id="KW-0597">Phosphoprotein</keyword>
<feature type="compositionally biased region" description="Basic and acidic residues" evidence="7">
    <location>
        <begin position="408"/>
        <end position="434"/>
    </location>
</feature>
<evidence type="ECO:0000313" key="9">
    <source>
        <dbReference type="EMBL" id="CAH2061196.1"/>
    </source>
</evidence>
<proteinExistence type="inferred from homology"/>
<feature type="region of interest" description="Disordered" evidence="7">
    <location>
        <begin position="1"/>
        <end position="20"/>
    </location>
</feature>
<comment type="subcellular location">
    <subcellularLocation>
        <location evidence="1">Cytoplasm</location>
    </subcellularLocation>
</comment>
<dbReference type="InterPro" id="IPR055093">
    <property type="entry name" value="EPS8_2nd"/>
</dbReference>
<evidence type="ECO:0000256" key="2">
    <source>
        <dbReference type="ARBA" id="ARBA00006197"/>
    </source>
</evidence>
<feature type="region of interest" description="Disordered" evidence="7">
    <location>
        <begin position="392"/>
        <end position="482"/>
    </location>
</feature>
<feature type="non-terminal residue" evidence="9">
    <location>
        <position position="1"/>
    </location>
</feature>
<dbReference type="SMART" id="SM00326">
    <property type="entry name" value="SH3"/>
    <property type="match status" value="1"/>
</dbReference>
<dbReference type="PANTHER" id="PTHR12287">
    <property type="entry name" value="EPIDERMAL GROWTH FACTOR RECEPTOR KINASE SUBSTRATE EPS8-RELATED PROTEIN"/>
    <property type="match status" value="1"/>
</dbReference>
<dbReference type="SUPFAM" id="SSF50044">
    <property type="entry name" value="SH3-domain"/>
    <property type="match status" value="1"/>
</dbReference>
<evidence type="ECO:0000256" key="5">
    <source>
        <dbReference type="ARBA" id="ARBA00022553"/>
    </source>
</evidence>
<feature type="compositionally biased region" description="Basic and acidic residues" evidence="7">
    <location>
        <begin position="200"/>
        <end position="213"/>
    </location>
</feature>
<dbReference type="Pfam" id="PF08416">
    <property type="entry name" value="PTB"/>
    <property type="match status" value="1"/>
</dbReference>
<dbReference type="Gene3D" id="2.30.30.40">
    <property type="entry name" value="SH3 Domains"/>
    <property type="match status" value="1"/>
</dbReference>